<dbReference type="SUPFAM" id="SSF56672">
    <property type="entry name" value="DNA/RNA polymerases"/>
    <property type="match status" value="1"/>
</dbReference>
<organism evidence="3 4">
    <name type="scientific">Cyclospora cayetanensis</name>
    <dbReference type="NCBI Taxonomy" id="88456"/>
    <lineage>
        <taxon>Eukaryota</taxon>
        <taxon>Sar</taxon>
        <taxon>Alveolata</taxon>
        <taxon>Apicomplexa</taxon>
        <taxon>Conoidasida</taxon>
        <taxon>Coccidia</taxon>
        <taxon>Eucoccidiorida</taxon>
        <taxon>Eimeriorina</taxon>
        <taxon>Eimeriidae</taxon>
        <taxon>Cyclospora</taxon>
    </lineage>
</organism>
<dbReference type="GO" id="GO:0003887">
    <property type="term" value="F:DNA-directed DNA polymerase activity"/>
    <property type="evidence" value="ECO:0007669"/>
    <property type="project" value="TreeGrafter"/>
</dbReference>
<dbReference type="GO" id="GO:0017125">
    <property type="term" value="F:deoxycytidyl transferase activity"/>
    <property type="evidence" value="ECO:0007669"/>
    <property type="project" value="TreeGrafter"/>
</dbReference>
<dbReference type="Gene3D" id="1.10.150.20">
    <property type="entry name" value="5' to 3' exonuclease, C-terminal subdomain"/>
    <property type="match status" value="1"/>
</dbReference>
<dbReference type="GO" id="GO:0005634">
    <property type="term" value="C:nucleus"/>
    <property type="evidence" value="ECO:0007669"/>
    <property type="project" value="TreeGrafter"/>
</dbReference>
<dbReference type="Gene3D" id="3.30.1490.100">
    <property type="entry name" value="DNA polymerase, Y-family, little finger domain"/>
    <property type="match status" value="1"/>
</dbReference>
<dbReference type="AlphaFoldDB" id="A0A1D3D0Z6"/>
<dbReference type="EMBL" id="JROU02001202">
    <property type="protein sequence ID" value="OEH77121.1"/>
    <property type="molecule type" value="Genomic_DNA"/>
</dbReference>
<feature type="domain" description="UmuC" evidence="2">
    <location>
        <begin position="28"/>
        <end position="284"/>
    </location>
</feature>
<dbReference type="Gene3D" id="3.40.1170.60">
    <property type="match status" value="1"/>
</dbReference>
<dbReference type="InterPro" id="IPR043502">
    <property type="entry name" value="DNA/RNA_pol_sf"/>
</dbReference>
<gene>
    <name evidence="3" type="ORF">cyc_05017</name>
</gene>
<dbReference type="Proteomes" id="UP000095192">
    <property type="component" value="Unassembled WGS sequence"/>
</dbReference>
<dbReference type="GO" id="GO:0006281">
    <property type="term" value="P:DNA repair"/>
    <property type="evidence" value="ECO:0007669"/>
    <property type="project" value="InterPro"/>
</dbReference>
<dbReference type="InterPro" id="IPR036775">
    <property type="entry name" value="DNA_pol_Y-fam_lit_finger_sf"/>
</dbReference>
<dbReference type="GO" id="GO:0003684">
    <property type="term" value="F:damaged DNA binding"/>
    <property type="evidence" value="ECO:0007669"/>
    <property type="project" value="InterPro"/>
</dbReference>
<evidence type="ECO:0000313" key="4">
    <source>
        <dbReference type="Proteomes" id="UP000095192"/>
    </source>
</evidence>
<dbReference type="PROSITE" id="PS50173">
    <property type="entry name" value="UMUC"/>
    <property type="match status" value="1"/>
</dbReference>
<dbReference type="Pfam" id="PF11799">
    <property type="entry name" value="IMS_C"/>
    <property type="match status" value="1"/>
</dbReference>
<dbReference type="InterPro" id="IPR001126">
    <property type="entry name" value="UmuC"/>
</dbReference>
<dbReference type="GO" id="GO:0070987">
    <property type="term" value="P:error-free translesion synthesis"/>
    <property type="evidence" value="ECO:0007669"/>
    <property type="project" value="TreeGrafter"/>
</dbReference>
<proteinExistence type="predicted"/>
<evidence type="ECO:0000256" key="1">
    <source>
        <dbReference type="SAM" id="MobiDB-lite"/>
    </source>
</evidence>
<sequence length="574" mass="60445">MKASPLSVTTAPSRECVAGAAAGTGRWMLHIDFDAFFVSVALLKQPHLKDKPVAVCHSRGRQGGRLSSTEPGAARGSPPRGGSTSEIASCNYPARMQGVKKGMWLRSAFALCPSLKLLPYDFDGIENASEGLFRVALSLSHRLIPLSCDETFLQISFPLVLQTQHDDNLIPQESSGSSGSQGSTAETEAEKVAAICVALRRIVLKMTGCSVSVGAGSNCLLARLATAAAKPSGVSDSAAEGRPLSLSSEEAVLRREGVCVVKAGAASAAAFVGPLLLRQLPGVGLSMIAKINAAQEAATPKAAPLTCRAVQMKGKEMLHLLQRALGQRRGTQLWWMCHGVDVRPLPPSLPGCDGDIASFPGAAAIPTGGIPASGSLSLSVNWGVRLKTEADLFNLLYQLALEAHKRLKKSGLYTTKISVKLLYRQPGASFKTTKFLGCGVCDAVRASRVVGGVTSNTHRRACVVPGIQVAEALIGRAVMCGMLQSGGQSCVACCSREGVMCGMLPLVACAAVYVLWRTIAESRWFCNSCEQSSRRRPCGSSSKECSAICMAKLQRAATVFTAASHERRSRASLS</sequence>
<dbReference type="VEuPathDB" id="ToxoDB:cyc_05017"/>
<dbReference type="Pfam" id="PF00817">
    <property type="entry name" value="IMS"/>
    <property type="match status" value="1"/>
</dbReference>
<name>A0A1D3D0Z6_9EIME</name>
<protein>
    <submittedName>
        <fullName evidence="3">Family domain-containing protein</fullName>
    </submittedName>
</protein>
<keyword evidence="4" id="KW-1185">Reference proteome</keyword>
<dbReference type="InterPro" id="IPR017961">
    <property type="entry name" value="DNA_pol_Y-fam_little_finger"/>
</dbReference>
<evidence type="ECO:0000259" key="2">
    <source>
        <dbReference type="PROSITE" id="PS50173"/>
    </source>
</evidence>
<dbReference type="GO" id="GO:0042276">
    <property type="term" value="P:error-prone translesion synthesis"/>
    <property type="evidence" value="ECO:0007669"/>
    <property type="project" value="TreeGrafter"/>
</dbReference>
<reference evidence="3 4" key="1">
    <citation type="journal article" date="2016" name="BMC Genomics">
        <title>Comparative genomics reveals Cyclospora cayetanensis possesses coccidia-like metabolism and invasion components but unique surface antigens.</title>
        <authorList>
            <person name="Liu S."/>
            <person name="Wang L."/>
            <person name="Zheng H."/>
            <person name="Xu Z."/>
            <person name="Roellig D.M."/>
            <person name="Li N."/>
            <person name="Frace M.A."/>
            <person name="Tang K."/>
            <person name="Arrowood M.J."/>
            <person name="Moss D.M."/>
            <person name="Zhang L."/>
            <person name="Feng Y."/>
            <person name="Xiao L."/>
        </authorList>
    </citation>
    <scope>NUCLEOTIDE SEQUENCE [LARGE SCALE GENOMIC DNA]</scope>
    <source>
        <strain evidence="3 4">CHN_HEN01</strain>
    </source>
</reference>
<dbReference type="InParanoid" id="A0A1D3D0Z6"/>
<feature type="region of interest" description="Disordered" evidence="1">
    <location>
        <begin position="59"/>
        <end position="88"/>
    </location>
</feature>
<accession>A0A1D3D0Z6</accession>
<dbReference type="Gene3D" id="3.30.70.270">
    <property type="match status" value="1"/>
</dbReference>
<dbReference type="VEuPathDB" id="ToxoDB:LOC34621451"/>
<evidence type="ECO:0000313" key="3">
    <source>
        <dbReference type="EMBL" id="OEH77121.1"/>
    </source>
</evidence>
<dbReference type="InterPro" id="IPR043128">
    <property type="entry name" value="Rev_trsase/Diguanyl_cyclase"/>
</dbReference>
<dbReference type="PANTHER" id="PTHR45990:SF1">
    <property type="entry name" value="DNA REPAIR PROTEIN REV1"/>
    <property type="match status" value="1"/>
</dbReference>
<feature type="compositionally biased region" description="Low complexity" evidence="1">
    <location>
        <begin position="71"/>
        <end position="83"/>
    </location>
</feature>
<comment type="caution">
    <text evidence="3">The sequence shown here is derived from an EMBL/GenBank/DDBJ whole genome shotgun (WGS) entry which is preliminary data.</text>
</comment>
<dbReference type="PANTHER" id="PTHR45990">
    <property type="entry name" value="DNA REPAIR PROTEIN REV1"/>
    <property type="match status" value="1"/>
</dbReference>